<gene>
    <name evidence="1" type="ORF">SAMN05444695_106202</name>
</gene>
<dbReference type="OrthoDB" id="2014935at2"/>
<protein>
    <submittedName>
        <fullName evidence="1">ABC-2 type transport system permease protein</fullName>
    </submittedName>
</protein>
<evidence type="ECO:0000313" key="2">
    <source>
        <dbReference type="Proteomes" id="UP000183263"/>
    </source>
</evidence>
<accession>A0A1G8JKM4</accession>
<dbReference type="AlphaFoldDB" id="A0A1G8JKM4"/>
<proteinExistence type="predicted"/>
<dbReference type="Proteomes" id="UP000183263">
    <property type="component" value="Unassembled WGS sequence"/>
</dbReference>
<organism evidence="1 2">
    <name type="scientific">Rhodococcus triatomae</name>
    <dbReference type="NCBI Taxonomy" id="300028"/>
    <lineage>
        <taxon>Bacteria</taxon>
        <taxon>Bacillati</taxon>
        <taxon>Actinomycetota</taxon>
        <taxon>Actinomycetes</taxon>
        <taxon>Mycobacteriales</taxon>
        <taxon>Nocardiaceae</taxon>
        <taxon>Rhodococcus</taxon>
    </lineage>
</organism>
<sequence length="544" mass="55961">MIADRLRGTSRLVRLALRRDRVQIPVWVLSLAAIQAVSLVSLEELYPDPEDLHGLAVSAGQSPVQLATAGIVSGDSLGALLASQTVMLFAVAAALMSTLLVVRHTRQNEETGRAELVEAAVVGRQALLTAALIVAVGANIALGGANAILLVALGLPMSGSLVTGASMAAAGIAFAAVAAVAAQVTGSARTANGLAGAVLGAAFLLRALGDMSGEVVDGGIRVVSGWMSWLSPIGWAQQMRPFDDDQWWILALFAVFVAVTSVIAYTLTERRDLGAGLMQPRPGPARAARLLPTAFGSAWRIQRSVLMWWLLALAVAGVAYGTVGNEIEGFLGEGEQAAEMIEQWGGGADSLTDAYFATILVFTAIAASAYAVQALLRMRGEEVAGRLESVLATALSRPRWMGAHVGIVAVGVVLVQLVCGAAMGLAYGMTIGDVAGQLPALVGAALAYVPAILAVAGFAVLVIGGLPRWASALSWGALAACLVIGMLGPILQLPEAVMDISPLRHVPAVPAESVTFGSLVVLGVVAAALAVAGVVLFRRRDLEL</sequence>
<keyword evidence="2" id="KW-1185">Reference proteome</keyword>
<reference evidence="1 2" key="1">
    <citation type="submission" date="2016-10" db="EMBL/GenBank/DDBJ databases">
        <authorList>
            <person name="de Groot N.N."/>
        </authorList>
    </citation>
    <scope>NUCLEOTIDE SEQUENCE [LARGE SCALE GENOMIC DNA]</scope>
    <source>
        <strain evidence="1 2">DSM 44892</strain>
    </source>
</reference>
<name>A0A1G8JKM4_9NOCA</name>
<dbReference type="RefSeq" id="WP_072738329.1">
    <property type="nucleotide sequence ID" value="NZ_CP048813.1"/>
</dbReference>
<dbReference type="EMBL" id="FNDN01000006">
    <property type="protein sequence ID" value="SDI31190.1"/>
    <property type="molecule type" value="Genomic_DNA"/>
</dbReference>
<evidence type="ECO:0000313" key="1">
    <source>
        <dbReference type="EMBL" id="SDI31190.1"/>
    </source>
</evidence>